<evidence type="ECO:0000259" key="5">
    <source>
        <dbReference type="Pfam" id="PF00561"/>
    </source>
</evidence>
<evidence type="ECO:0000256" key="1">
    <source>
        <dbReference type="ARBA" id="ARBA00010088"/>
    </source>
</evidence>
<dbReference type="InterPro" id="IPR000073">
    <property type="entry name" value="AB_hydrolase_1"/>
</dbReference>
<dbReference type="SUPFAM" id="SSF53474">
    <property type="entry name" value="alpha/beta-Hydrolases"/>
    <property type="match status" value="1"/>
</dbReference>
<dbReference type="InterPro" id="IPR051601">
    <property type="entry name" value="Serine_prot/Carboxylest_S33"/>
</dbReference>
<feature type="compositionally biased region" description="Low complexity" evidence="4">
    <location>
        <begin position="65"/>
        <end position="81"/>
    </location>
</feature>
<feature type="domain" description="Peptidase S33 tripeptidyl aminopeptidase-like C-terminal" evidence="6">
    <location>
        <begin position="476"/>
        <end position="580"/>
    </location>
</feature>
<dbReference type="PANTHER" id="PTHR43248:SF29">
    <property type="entry name" value="TRIPEPTIDYL AMINOPEPTIDASE"/>
    <property type="match status" value="1"/>
</dbReference>
<comment type="caution">
    <text evidence="7">The sequence shown here is derived from an EMBL/GenBank/DDBJ whole genome shotgun (WGS) entry which is preliminary data.</text>
</comment>
<dbReference type="RefSeq" id="WP_344563272.1">
    <property type="nucleotide sequence ID" value="NZ_BAAARJ010000004.1"/>
</dbReference>
<evidence type="ECO:0000256" key="2">
    <source>
        <dbReference type="ARBA" id="ARBA00022729"/>
    </source>
</evidence>
<feature type="region of interest" description="Disordered" evidence="4">
    <location>
        <begin position="43"/>
        <end position="132"/>
    </location>
</feature>
<protein>
    <submittedName>
        <fullName evidence="7">Alpha/beta fold hydrolase</fullName>
    </submittedName>
</protein>
<gene>
    <name evidence="7" type="ORF">GCM10009863_14070</name>
</gene>
<evidence type="ECO:0000259" key="6">
    <source>
        <dbReference type="Pfam" id="PF08386"/>
    </source>
</evidence>
<dbReference type="Gene3D" id="3.40.50.1820">
    <property type="entry name" value="alpha/beta hydrolase"/>
    <property type="match status" value="1"/>
</dbReference>
<evidence type="ECO:0000313" key="8">
    <source>
        <dbReference type="Proteomes" id="UP001501447"/>
    </source>
</evidence>
<keyword evidence="3 7" id="KW-0378">Hydrolase</keyword>
<organism evidence="7 8">
    <name type="scientific">Streptomyces axinellae</name>
    <dbReference type="NCBI Taxonomy" id="552788"/>
    <lineage>
        <taxon>Bacteria</taxon>
        <taxon>Bacillati</taxon>
        <taxon>Actinomycetota</taxon>
        <taxon>Actinomycetes</taxon>
        <taxon>Kitasatosporales</taxon>
        <taxon>Streptomycetaceae</taxon>
        <taxon>Streptomyces</taxon>
    </lineage>
</organism>
<accession>A0ABP6C9F5</accession>
<dbReference type="Proteomes" id="UP001501447">
    <property type="component" value="Unassembled WGS sequence"/>
</dbReference>
<feature type="domain" description="AB hydrolase-1" evidence="5">
    <location>
        <begin position="172"/>
        <end position="347"/>
    </location>
</feature>
<feature type="compositionally biased region" description="Low complexity" evidence="4">
    <location>
        <begin position="43"/>
        <end position="53"/>
    </location>
</feature>
<reference evidence="8" key="1">
    <citation type="journal article" date="2019" name="Int. J. Syst. Evol. Microbiol.">
        <title>The Global Catalogue of Microorganisms (GCM) 10K type strain sequencing project: providing services to taxonomists for standard genome sequencing and annotation.</title>
        <authorList>
            <consortium name="The Broad Institute Genomics Platform"/>
            <consortium name="The Broad Institute Genome Sequencing Center for Infectious Disease"/>
            <person name="Wu L."/>
            <person name="Ma J."/>
        </authorList>
    </citation>
    <scope>NUCLEOTIDE SEQUENCE [LARGE SCALE GENOMIC DNA]</scope>
    <source>
        <strain evidence="8">JCM 16373</strain>
    </source>
</reference>
<dbReference type="InterPro" id="IPR029058">
    <property type="entry name" value="AB_hydrolase_fold"/>
</dbReference>
<proteinExistence type="inferred from homology"/>
<comment type="similarity">
    <text evidence="1">Belongs to the peptidase S33 family.</text>
</comment>
<dbReference type="PANTHER" id="PTHR43248">
    <property type="entry name" value="2-SUCCINYL-6-HYDROXY-2,4-CYCLOHEXADIENE-1-CARBOXYLATE SYNTHASE"/>
    <property type="match status" value="1"/>
</dbReference>
<dbReference type="InterPro" id="IPR013595">
    <property type="entry name" value="Pept_S33_TAP-like_C"/>
</dbReference>
<dbReference type="GO" id="GO:0016787">
    <property type="term" value="F:hydrolase activity"/>
    <property type="evidence" value="ECO:0007669"/>
    <property type="project" value="UniProtKB-KW"/>
</dbReference>
<dbReference type="Pfam" id="PF08386">
    <property type="entry name" value="Abhydrolase_4"/>
    <property type="match status" value="1"/>
</dbReference>
<keyword evidence="8" id="KW-1185">Reference proteome</keyword>
<evidence type="ECO:0000256" key="4">
    <source>
        <dbReference type="SAM" id="MobiDB-lite"/>
    </source>
</evidence>
<feature type="region of interest" description="Disordered" evidence="4">
    <location>
        <begin position="1"/>
        <end position="26"/>
    </location>
</feature>
<keyword evidence="2" id="KW-0732">Signal</keyword>
<name>A0ABP6C9F5_9ACTN</name>
<evidence type="ECO:0000313" key="7">
    <source>
        <dbReference type="EMBL" id="GAA2601899.1"/>
    </source>
</evidence>
<dbReference type="EMBL" id="BAAARJ010000004">
    <property type="protein sequence ID" value="GAA2601899.1"/>
    <property type="molecule type" value="Genomic_DNA"/>
</dbReference>
<dbReference type="Pfam" id="PF00561">
    <property type="entry name" value="Abhydrolase_1"/>
    <property type="match status" value="1"/>
</dbReference>
<feature type="compositionally biased region" description="Polar residues" evidence="4">
    <location>
        <begin position="82"/>
        <end position="92"/>
    </location>
</feature>
<evidence type="ECO:0000256" key="3">
    <source>
        <dbReference type="ARBA" id="ARBA00022801"/>
    </source>
</evidence>
<sequence length="581" mass="61832">MRSPRSARQPRHGRAPRPLGLPRSVPPGAALAAVLVLAAVSVSGCGDDSSGDSGQPGNREGTQKSSEPASRSASRSSSPSRTQHSSKGSTRRSPALPASLTKQHPRWSRCPAPNAAQGEDAGSPQPLPGGARWECATLKAPVDYGKPKGKTIGIEMIRAKKRKGGGKRIGSLVFNFGGPGGSGVATLPSFAKDYEKLRGRYDLVSFDPRGVGRSAGVNCMSAKKLDAYFAADWTPDNNAEEKQLFSRQNSFANGCEKRAGSLLPHLTTKNTARDMDLMRHVLGDRKLHYFGISYGTELGGVYAHLYPKKVGRAVLDSVVDPSATPEKGALSQTSGFRLALDNYLRACVAKGEDCPVGKDPEEGKQKITDLLADLDAEPMPTDSGRKLTESLAEGGIAQALYSQEMWDMLSQGLEEAFVDSNGTTLLLLADALNGRNQDGSYSTLQSSLAAISCADAEQRYTAGDIESKLPDFTHASPVFGPMSAWGLAQCHGWPVKGQWRSPEVSARGSAPILLIGTTGDPATPYGGTRRMKQKLGDHVAVEVTYRGEGHGAYDSRNKCVRAKVNDYLVHGKVPPDGTTCR</sequence>